<evidence type="ECO:0000256" key="5">
    <source>
        <dbReference type="ARBA" id="ARBA00022969"/>
    </source>
</evidence>
<organism evidence="8 9">
    <name type="scientific">Paenibacillus albicereus</name>
    <dbReference type="NCBI Taxonomy" id="2726185"/>
    <lineage>
        <taxon>Bacteria</taxon>
        <taxon>Bacillati</taxon>
        <taxon>Bacillota</taxon>
        <taxon>Bacilli</taxon>
        <taxon>Bacillales</taxon>
        <taxon>Paenibacillaceae</taxon>
        <taxon>Paenibacillus</taxon>
    </lineage>
</organism>
<evidence type="ECO:0000256" key="4">
    <source>
        <dbReference type="ARBA" id="ARBA00022553"/>
    </source>
</evidence>
<dbReference type="Pfam" id="PF01740">
    <property type="entry name" value="STAS"/>
    <property type="match status" value="1"/>
</dbReference>
<keyword evidence="4" id="KW-0597">Phosphoprotein</keyword>
<dbReference type="GO" id="GO:0045152">
    <property type="term" value="F:antisigma factor binding"/>
    <property type="evidence" value="ECO:0007669"/>
    <property type="project" value="InterPro"/>
</dbReference>
<proteinExistence type="inferred from homology"/>
<evidence type="ECO:0000313" key="8">
    <source>
        <dbReference type="EMBL" id="QJC51812.1"/>
    </source>
</evidence>
<evidence type="ECO:0000256" key="6">
    <source>
        <dbReference type="RuleBase" id="RU003749"/>
    </source>
</evidence>
<dbReference type="InterPro" id="IPR002645">
    <property type="entry name" value="STAS_dom"/>
</dbReference>
<dbReference type="SUPFAM" id="SSF52091">
    <property type="entry name" value="SpoIIaa-like"/>
    <property type="match status" value="1"/>
</dbReference>
<evidence type="ECO:0000256" key="3">
    <source>
        <dbReference type="ARBA" id="ARBA00020784"/>
    </source>
</evidence>
<dbReference type="InterPro" id="IPR003658">
    <property type="entry name" value="Anti-sigma_ant"/>
</dbReference>
<evidence type="ECO:0000256" key="2">
    <source>
        <dbReference type="ARBA" id="ARBA00009013"/>
    </source>
</evidence>
<keyword evidence="9" id="KW-1185">Reference proteome</keyword>
<dbReference type="PROSITE" id="PS50801">
    <property type="entry name" value="STAS"/>
    <property type="match status" value="1"/>
</dbReference>
<dbReference type="EMBL" id="CP051428">
    <property type="protein sequence ID" value="QJC51812.1"/>
    <property type="molecule type" value="Genomic_DNA"/>
</dbReference>
<dbReference type="Gene3D" id="3.30.750.24">
    <property type="entry name" value="STAS domain"/>
    <property type="match status" value="1"/>
</dbReference>
<sequence>MSLHVDLEHQRHILIVRLKGELDHHTADSVRIRMEEEIRRGGSTDVILSLKELDFMDSSGLGVILGRYKLLKSRGGKMVVCDASPGVYRLFELSGLFKIMPIHDTESDALSSLEVAL</sequence>
<protein>
    <recommendedName>
        <fullName evidence="3 6">Anti-sigma F factor antagonist</fullName>
    </recommendedName>
    <alternativeName>
        <fullName evidence="6">Stage II sporulation protein</fullName>
    </alternativeName>
</protein>
<dbReference type="Proteomes" id="UP000502136">
    <property type="component" value="Chromosome"/>
</dbReference>
<comment type="function">
    <text evidence="1">In the phosphorylated form it could act as an anti-anti-sigma factor that counteracts SpoIIAB and thus releases sigma f from inhibition.</text>
</comment>
<keyword evidence="5" id="KW-0749">Sporulation</keyword>
<dbReference type="GO" id="GO:0030435">
    <property type="term" value="P:sporulation resulting in formation of a cellular spore"/>
    <property type="evidence" value="ECO:0007669"/>
    <property type="project" value="UniProtKB-KW"/>
</dbReference>
<name>A0A6H2GWP5_9BACL</name>
<dbReference type="PANTHER" id="PTHR33495:SF2">
    <property type="entry name" value="ANTI-SIGMA FACTOR ANTAGONIST TM_1081-RELATED"/>
    <property type="match status" value="1"/>
</dbReference>
<gene>
    <name evidence="8" type="primary">spoIIAA</name>
    <name evidence="8" type="ORF">HGI30_09800</name>
</gene>
<evidence type="ECO:0000256" key="1">
    <source>
        <dbReference type="ARBA" id="ARBA00001976"/>
    </source>
</evidence>
<dbReference type="RefSeq" id="WP_168907393.1">
    <property type="nucleotide sequence ID" value="NZ_CP051428.1"/>
</dbReference>
<dbReference type="GO" id="GO:0043856">
    <property type="term" value="F:anti-sigma factor antagonist activity"/>
    <property type="evidence" value="ECO:0007669"/>
    <property type="project" value="InterPro"/>
</dbReference>
<comment type="similarity">
    <text evidence="2 6">Belongs to the anti-sigma-factor antagonist family.</text>
</comment>
<dbReference type="PANTHER" id="PTHR33495">
    <property type="entry name" value="ANTI-SIGMA FACTOR ANTAGONIST TM_1081-RELATED-RELATED"/>
    <property type="match status" value="1"/>
</dbReference>
<dbReference type="CDD" id="cd07043">
    <property type="entry name" value="STAS_anti-anti-sigma_factors"/>
    <property type="match status" value="1"/>
</dbReference>
<evidence type="ECO:0000313" key="9">
    <source>
        <dbReference type="Proteomes" id="UP000502136"/>
    </source>
</evidence>
<reference evidence="8 9" key="1">
    <citation type="submission" date="2020-04" db="EMBL/GenBank/DDBJ databases">
        <title>Novel Paenibacillus strain UniB2 isolated from commercial digestive syrup.</title>
        <authorList>
            <person name="Thorat V."/>
            <person name="Kirdat K."/>
            <person name="Tiwarekar B."/>
            <person name="Yadav A."/>
        </authorList>
    </citation>
    <scope>NUCLEOTIDE SEQUENCE [LARGE SCALE GENOMIC DNA]</scope>
    <source>
        <strain evidence="8 9">UniB2</strain>
    </source>
</reference>
<dbReference type="InterPro" id="IPR014237">
    <property type="entry name" value="Anti-sigma_F_ant"/>
</dbReference>
<dbReference type="NCBIfam" id="TIGR02886">
    <property type="entry name" value="spore_II_AA"/>
    <property type="match status" value="1"/>
</dbReference>
<dbReference type="InterPro" id="IPR036513">
    <property type="entry name" value="STAS_dom_sf"/>
</dbReference>
<feature type="domain" description="STAS" evidence="7">
    <location>
        <begin position="3"/>
        <end position="113"/>
    </location>
</feature>
<dbReference type="KEGG" id="palr:HGI30_09800"/>
<evidence type="ECO:0000259" key="7">
    <source>
        <dbReference type="PROSITE" id="PS50801"/>
    </source>
</evidence>
<accession>A0A6H2GWP5</accession>
<dbReference type="NCBIfam" id="TIGR00377">
    <property type="entry name" value="ant_ant_sig"/>
    <property type="match status" value="1"/>
</dbReference>
<dbReference type="AlphaFoldDB" id="A0A6H2GWP5"/>